<proteinExistence type="predicted"/>
<dbReference type="Proteomes" id="UP001271780">
    <property type="component" value="Unassembled WGS sequence"/>
</dbReference>
<name>A0ABU4XQH8_9HYPH</name>
<dbReference type="RefSeq" id="WP_320318989.1">
    <property type="nucleotide sequence ID" value="NZ_JAVIIX010000034.1"/>
</dbReference>
<keyword evidence="2" id="KW-1185">Reference proteome</keyword>
<reference evidence="1 2" key="1">
    <citation type="submission" date="2023-08" db="EMBL/GenBank/DDBJ databases">
        <title>Implementing the SeqCode for naming new Mesorhizobium species isolated from Vachellia karroo root nodules.</title>
        <authorList>
            <person name="Van Lill M."/>
        </authorList>
    </citation>
    <scope>NUCLEOTIDE SEQUENCE [LARGE SCALE GENOMIC DNA]</scope>
    <source>
        <strain evidence="1 2">VK23A</strain>
    </source>
</reference>
<organism evidence="1 2">
    <name type="scientific">Mesorhizobium dulcispinae</name>
    <dbReference type="NCBI Taxonomy" id="3072316"/>
    <lineage>
        <taxon>Bacteria</taxon>
        <taxon>Pseudomonadati</taxon>
        <taxon>Pseudomonadota</taxon>
        <taxon>Alphaproteobacteria</taxon>
        <taxon>Hyphomicrobiales</taxon>
        <taxon>Phyllobacteriaceae</taxon>
        <taxon>Mesorhizobium</taxon>
    </lineage>
</organism>
<comment type="caution">
    <text evidence="1">The sequence shown here is derived from an EMBL/GenBank/DDBJ whole genome shotgun (WGS) entry which is preliminary data.</text>
</comment>
<dbReference type="EMBL" id="JAVIIZ010000036">
    <property type="protein sequence ID" value="MDX8476571.1"/>
    <property type="molecule type" value="Genomic_DNA"/>
</dbReference>
<protein>
    <submittedName>
        <fullName evidence="1">Uncharacterized protein</fullName>
    </submittedName>
</protein>
<gene>
    <name evidence="1" type="ORF">RFM27_31385</name>
</gene>
<accession>A0ABU4XQH8</accession>
<sequence length="118" mass="13108">MVADLKAGKRPTVREIKNVVKGALVAKLEHPARRGRSELENRALFVEPNSRSSETWRVHPAIFPNGSRWEAVSRVLFKLGGREDWPEANELGPWLVKDVVPALEFAIGAKPSKGISTE</sequence>
<evidence type="ECO:0000313" key="1">
    <source>
        <dbReference type="EMBL" id="MDX8476571.1"/>
    </source>
</evidence>
<evidence type="ECO:0000313" key="2">
    <source>
        <dbReference type="Proteomes" id="UP001271780"/>
    </source>
</evidence>